<evidence type="ECO:0008006" key="2">
    <source>
        <dbReference type="Google" id="ProtNLM"/>
    </source>
</evidence>
<feature type="non-terminal residue" evidence="1">
    <location>
        <position position="65"/>
    </location>
</feature>
<dbReference type="Gene3D" id="2.60.120.560">
    <property type="entry name" value="Exo-inulinase, domain 1"/>
    <property type="match status" value="1"/>
</dbReference>
<dbReference type="AlphaFoldDB" id="X1M499"/>
<name>X1M499_9ZZZZ</name>
<dbReference type="PROSITE" id="PS51257">
    <property type="entry name" value="PROKAR_LIPOPROTEIN"/>
    <property type="match status" value="1"/>
</dbReference>
<organism evidence="1">
    <name type="scientific">marine sediment metagenome</name>
    <dbReference type="NCBI Taxonomy" id="412755"/>
    <lineage>
        <taxon>unclassified sequences</taxon>
        <taxon>metagenomes</taxon>
        <taxon>ecological metagenomes</taxon>
    </lineage>
</organism>
<protein>
    <recommendedName>
        <fullName evidence="2">3-keto-disaccharide hydrolase domain-containing protein</fullName>
    </recommendedName>
</protein>
<evidence type="ECO:0000313" key="1">
    <source>
        <dbReference type="EMBL" id="GAI12911.1"/>
    </source>
</evidence>
<reference evidence="1" key="1">
    <citation type="journal article" date="2014" name="Front. Microbiol.">
        <title>High frequency of phylogenetically diverse reductive dehalogenase-homologous genes in deep subseafloor sedimentary metagenomes.</title>
        <authorList>
            <person name="Kawai M."/>
            <person name="Futagami T."/>
            <person name="Toyoda A."/>
            <person name="Takaki Y."/>
            <person name="Nishi S."/>
            <person name="Hori S."/>
            <person name="Arai W."/>
            <person name="Tsubouchi T."/>
            <person name="Morono Y."/>
            <person name="Uchiyama I."/>
            <person name="Ito T."/>
            <person name="Fujiyama A."/>
            <person name="Inagaki F."/>
            <person name="Takami H."/>
        </authorList>
    </citation>
    <scope>NUCLEOTIDE SEQUENCE</scope>
    <source>
        <strain evidence="1">Expedition CK06-06</strain>
    </source>
</reference>
<gene>
    <name evidence="1" type="ORF">S06H3_24020</name>
</gene>
<dbReference type="EMBL" id="BARV01013217">
    <property type="protein sequence ID" value="GAI12911.1"/>
    <property type="molecule type" value="Genomic_DNA"/>
</dbReference>
<proteinExistence type="predicted"/>
<accession>X1M499</accession>
<sequence>MKTKSLLFLLSFVFVLFMVSCKSSTTDKTAEEAVEEEVVEEVWTSLFDGETSTGWRGYNQESFPE</sequence>
<comment type="caution">
    <text evidence="1">The sequence shown here is derived from an EMBL/GenBank/DDBJ whole genome shotgun (WGS) entry which is preliminary data.</text>
</comment>